<organism evidence="9 10">
    <name type="scientific">Phlebiopsis gigantea (strain 11061_1 CR5-6)</name>
    <name type="common">White-rot fungus</name>
    <name type="synonym">Peniophora gigantea</name>
    <dbReference type="NCBI Taxonomy" id="745531"/>
    <lineage>
        <taxon>Eukaryota</taxon>
        <taxon>Fungi</taxon>
        <taxon>Dikarya</taxon>
        <taxon>Basidiomycota</taxon>
        <taxon>Agaricomycotina</taxon>
        <taxon>Agaricomycetes</taxon>
        <taxon>Polyporales</taxon>
        <taxon>Phanerochaetaceae</taxon>
        <taxon>Phlebiopsis</taxon>
    </lineage>
</organism>
<dbReference type="OrthoDB" id="433124at2759"/>
<proteinExistence type="inferred from homology"/>
<dbReference type="InterPro" id="IPR051987">
    <property type="entry name" value="Sigma-2_receptor-like"/>
</dbReference>
<dbReference type="PROSITE" id="PS51751">
    <property type="entry name" value="EXPERA"/>
    <property type="match status" value="1"/>
</dbReference>
<dbReference type="PANTHER" id="PTHR31204">
    <property type="entry name" value="SIGMA INTRACELLULAR RECEPTOR 2"/>
    <property type="match status" value="1"/>
</dbReference>
<dbReference type="Proteomes" id="UP000053257">
    <property type="component" value="Unassembled WGS sequence"/>
</dbReference>
<evidence type="ECO:0000256" key="2">
    <source>
        <dbReference type="ARBA" id="ARBA00009096"/>
    </source>
</evidence>
<gene>
    <name evidence="9" type="ORF">PHLGIDRAFT_30164</name>
</gene>
<protein>
    <recommendedName>
        <fullName evidence="7">Efficient mitochondria targeting-associated protein 19</fullName>
    </recommendedName>
</protein>
<dbReference type="InterPro" id="IPR016964">
    <property type="entry name" value="Sigma2_recept"/>
</dbReference>
<keyword evidence="5 7" id="KW-1133">Transmembrane helix</keyword>
<dbReference type="AlphaFoldDB" id="A0A0C3NPK4"/>
<feature type="transmembrane region" description="Helical" evidence="7">
    <location>
        <begin position="150"/>
        <end position="172"/>
    </location>
</feature>
<dbReference type="PIRSF" id="PIRSF031032">
    <property type="entry name" value="TMP_97_prd"/>
    <property type="match status" value="1"/>
</dbReference>
<keyword evidence="3 7" id="KW-0812">Transmembrane</keyword>
<dbReference type="STRING" id="745531.A0A0C3NPK4"/>
<comment type="similarity">
    <text evidence="2">Belongs to the TMEM97/sigma-2 receptor family.</text>
</comment>
<dbReference type="PANTHER" id="PTHR31204:SF1">
    <property type="entry name" value="SIGMA INTRACELLULAR RECEPTOR 2"/>
    <property type="match status" value="1"/>
</dbReference>
<dbReference type="InterPro" id="IPR033118">
    <property type="entry name" value="EXPERA"/>
</dbReference>
<keyword evidence="4 7" id="KW-0256">Endoplasmic reticulum</keyword>
<evidence type="ECO:0000256" key="5">
    <source>
        <dbReference type="ARBA" id="ARBA00022989"/>
    </source>
</evidence>
<dbReference type="EMBL" id="KN840504">
    <property type="protein sequence ID" value="KIP07059.1"/>
    <property type="molecule type" value="Genomic_DNA"/>
</dbReference>
<comment type="subcellular location">
    <subcellularLocation>
        <location evidence="1">Endoplasmic reticulum membrane</location>
        <topology evidence="1">Multi-pass membrane protein</topology>
    </subcellularLocation>
</comment>
<sequence length="191" mass="21578">MVKTITQRPLDFVYFCFFLMHVPATLLVDLQALYPVSMTPKFIAALPEFYVKMSQDPLVGGAMGYFGRPENYVWFKSFLSLELVFQLPVFVLAMRGLLNGSKKIYLLMLIYAASTTTTTLPCLAVVLATPLTSPETLAAKMISVTYEQRLLLLSSYVPFFLIPLTMTVDMAFRILRLIQKGIDAEHTVKTR</sequence>
<feature type="transmembrane region" description="Helical" evidence="7">
    <location>
        <begin position="73"/>
        <end position="93"/>
    </location>
</feature>
<accession>A0A0C3NPK4</accession>
<reference evidence="9 10" key="1">
    <citation type="journal article" date="2014" name="PLoS Genet.">
        <title>Analysis of the Phlebiopsis gigantea genome, transcriptome and secretome provides insight into its pioneer colonization strategies of wood.</title>
        <authorList>
            <person name="Hori C."/>
            <person name="Ishida T."/>
            <person name="Igarashi K."/>
            <person name="Samejima M."/>
            <person name="Suzuki H."/>
            <person name="Master E."/>
            <person name="Ferreira P."/>
            <person name="Ruiz-Duenas F.J."/>
            <person name="Held B."/>
            <person name="Canessa P."/>
            <person name="Larrondo L.F."/>
            <person name="Schmoll M."/>
            <person name="Druzhinina I.S."/>
            <person name="Kubicek C.P."/>
            <person name="Gaskell J.A."/>
            <person name="Kersten P."/>
            <person name="St John F."/>
            <person name="Glasner J."/>
            <person name="Sabat G."/>
            <person name="Splinter BonDurant S."/>
            <person name="Syed K."/>
            <person name="Yadav J."/>
            <person name="Mgbeahuruike A.C."/>
            <person name="Kovalchuk A."/>
            <person name="Asiegbu F.O."/>
            <person name="Lackner G."/>
            <person name="Hoffmeister D."/>
            <person name="Rencoret J."/>
            <person name="Gutierrez A."/>
            <person name="Sun H."/>
            <person name="Lindquist E."/>
            <person name="Barry K."/>
            <person name="Riley R."/>
            <person name="Grigoriev I.V."/>
            <person name="Henrissat B."/>
            <person name="Kues U."/>
            <person name="Berka R.M."/>
            <person name="Martinez A.T."/>
            <person name="Covert S.F."/>
            <person name="Blanchette R.A."/>
            <person name="Cullen D."/>
        </authorList>
    </citation>
    <scope>NUCLEOTIDE SEQUENCE [LARGE SCALE GENOMIC DNA]</scope>
    <source>
        <strain evidence="9 10">11061_1 CR5-6</strain>
    </source>
</reference>
<feature type="domain" description="EXPERA" evidence="8">
    <location>
        <begin position="10"/>
        <end position="167"/>
    </location>
</feature>
<evidence type="ECO:0000313" key="9">
    <source>
        <dbReference type="EMBL" id="KIP07059.1"/>
    </source>
</evidence>
<dbReference type="HOGENOM" id="CLU_086812_3_0_1"/>
<name>A0A0C3NPK4_PHLG1</name>
<dbReference type="GO" id="GO:0005789">
    <property type="term" value="C:endoplasmic reticulum membrane"/>
    <property type="evidence" value="ECO:0007669"/>
    <property type="project" value="UniProtKB-SubCell"/>
</dbReference>
<evidence type="ECO:0000313" key="10">
    <source>
        <dbReference type="Proteomes" id="UP000053257"/>
    </source>
</evidence>
<keyword evidence="10" id="KW-1185">Reference proteome</keyword>
<dbReference type="Pfam" id="PF05241">
    <property type="entry name" value="EBP"/>
    <property type="match status" value="1"/>
</dbReference>
<evidence type="ECO:0000256" key="6">
    <source>
        <dbReference type="ARBA" id="ARBA00023136"/>
    </source>
</evidence>
<evidence type="ECO:0000256" key="4">
    <source>
        <dbReference type="ARBA" id="ARBA00022824"/>
    </source>
</evidence>
<evidence type="ECO:0000256" key="3">
    <source>
        <dbReference type="ARBA" id="ARBA00022692"/>
    </source>
</evidence>
<feature type="transmembrane region" description="Helical" evidence="7">
    <location>
        <begin position="105"/>
        <end position="130"/>
    </location>
</feature>
<feature type="transmembrane region" description="Helical" evidence="7">
    <location>
        <begin position="12"/>
        <end position="34"/>
    </location>
</feature>
<evidence type="ECO:0000256" key="1">
    <source>
        <dbReference type="ARBA" id="ARBA00004477"/>
    </source>
</evidence>
<keyword evidence="6 7" id="KW-0472">Membrane</keyword>
<evidence type="ECO:0000256" key="7">
    <source>
        <dbReference type="PIRNR" id="PIRNR031032"/>
    </source>
</evidence>
<evidence type="ECO:0000259" key="8">
    <source>
        <dbReference type="PROSITE" id="PS51751"/>
    </source>
</evidence>